<feature type="region of interest" description="Disordered" evidence="1">
    <location>
        <begin position="982"/>
        <end position="1015"/>
    </location>
</feature>
<feature type="compositionally biased region" description="Polar residues" evidence="1">
    <location>
        <begin position="86"/>
        <end position="104"/>
    </location>
</feature>
<name>A0A6U0JL80_9EUKA</name>
<organism evidence="4">
    <name type="scientific">Percolomonas cosmopolitus</name>
    <dbReference type="NCBI Taxonomy" id="63605"/>
    <lineage>
        <taxon>Eukaryota</taxon>
        <taxon>Discoba</taxon>
        <taxon>Heterolobosea</taxon>
        <taxon>Tetramitia</taxon>
        <taxon>Eutetramitia</taxon>
        <taxon>Percolomonadidae</taxon>
        <taxon>Percolomonas</taxon>
    </lineage>
</organism>
<evidence type="ECO:0000259" key="2">
    <source>
        <dbReference type="Pfam" id="PF11817"/>
    </source>
</evidence>
<feature type="compositionally biased region" description="Basic and acidic residues" evidence="1">
    <location>
        <begin position="58"/>
        <end position="85"/>
    </location>
</feature>
<protein>
    <recommendedName>
        <fullName evidence="2">Trafficking protein particle complex subunit 11 domain-containing protein</fullName>
    </recommendedName>
</protein>
<dbReference type="EMBL" id="HBGD01001129">
    <property type="protein sequence ID" value="CAD9077669.1"/>
    <property type="molecule type" value="Transcribed_RNA"/>
</dbReference>
<feature type="region of interest" description="Disordered" evidence="1">
    <location>
        <begin position="58"/>
        <end position="104"/>
    </location>
</feature>
<feature type="compositionally biased region" description="Polar residues" evidence="1">
    <location>
        <begin position="987"/>
        <end position="996"/>
    </location>
</feature>
<sequence length="1261" mass="144137">MPPRIEHYPKPLISQNRPLIFLSLLTNSDESESLQYDLFHHLVATSLVSVRVCGAPERNDADLDAPQHDGNDPSKGDASHRERDSTAQQEVHQQESSAPHSSTSHNAAFLARFPHSHQHLYIPQAPTSKSYLNYKPKGILPRQWFRKVTEDIPGVVVLGGVVRFKSDVDRIRERAREVKDSGRNIRIVLVIQKLDVHTEEHDSSIASSSTIHTADDSSSSSSTTTTTTTTTTTAQQDSTSSPTTHPLSTEPTLDDKIKELRNEAEPRYIFMLNPLATGSDRLNSLSISRSVYDAAVLFYKDAIEKLKKFKKQISLSTQAYIHVRHRFKMGFYEEIIANRSKSFKYYSEAYHSLMNVTQYSEREIKILADYINLKLCQLKVREKKVDAAVKQFLRHIAWFNSKRSEGIKKIYEHYFLLYRQYRMFGDLLESPSSGYDLRKQKDIFGVNRNRNPAFYFQAAAEAAKERRYHVERLCSQYEPLVKELYKVSGKAEDKLKISTDTTDEDVEQEVSGVEIKKNSSTLPYDLQLDEEIYSTEGFVGQEVTYLSAEEQRMLEESGIPNLRQIARELIFDHFDTIHRIWSRVYSISLRYGDRNVNRLVFSIVYNMATEFERNQEWTRAFNFFKRVATFYKDEMWYGLLTDTVQHALTCARYESTPHDWIPLMLHLLSTELSASPEQQRSLWQEFTDYFSDDESKSNLPRFTSPLVVDYTSKDVLLDVKAHFNRRHVELHSKTTLSIAISSTSAYPLQASKLQVLFSDEKYNLVLQHGEKLSNGHEVDLMLEPGKNRNILKVPLVFKEKQDIVIFSVVLHFGHNPHVLCLRWNYQKDHTRFMRQIKHEGPNDGDVENAADFVHRPVIRVIAPHPKLSLGFQHVPPAMQNEHYCLRVLVHANGDNITKGVLELSELKDVLVYNDKLEEVKEVEFGEIGENETRELIVYVRFVHVQTSILKFVVHYETGIYSNYATEAEFALSSVQPFNLKHKMHPTRPSSSGTFSLTVADKDPQDLPTQSSSDPKKFATAYRTGDPIVVDTVFSCATSYPVIIKRVQFMPTAQIDSTHFQCVSPSVMSFGAHSVHAGDQDYSSEPLVLAQKDEFAVTHILQADTLPTSEGVQEVCAGMLEILCQRHSGLKNASSTIAPREVNYAVFMPNIPLFNPAVSVDVDIPPEAVVNEVFNVKISLHNNSSSIQVVDLQLEDSPHYIFSGISQMQRELPPFETMDLNYTLSANITGFVTLPRFSMFSGRGHVSFFNSREEWRIFIRDV</sequence>
<dbReference type="EMBL" id="HBGD01001130">
    <property type="protein sequence ID" value="CAD9077670.1"/>
    <property type="molecule type" value="Transcribed_RNA"/>
</dbReference>
<accession>A0A6U0JL80</accession>
<evidence type="ECO:0000256" key="1">
    <source>
        <dbReference type="SAM" id="MobiDB-lite"/>
    </source>
</evidence>
<dbReference type="Pfam" id="PF11817">
    <property type="entry name" value="Foie-gras_1"/>
    <property type="match status" value="1"/>
</dbReference>
<dbReference type="PANTHER" id="PTHR14374">
    <property type="entry name" value="FOIE GRAS"/>
    <property type="match status" value="1"/>
</dbReference>
<dbReference type="PANTHER" id="PTHR14374:SF0">
    <property type="entry name" value="TRAFFICKING PROTEIN PARTICLE COMPLEX SUBUNIT 11"/>
    <property type="match status" value="1"/>
</dbReference>
<evidence type="ECO:0000313" key="3">
    <source>
        <dbReference type="EMBL" id="CAD9077669.1"/>
    </source>
</evidence>
<evidence type="ECO:0000313" key="4">
    <source>
        <dbReference type="EMBL" id="CAD9077670.1"/>
    </source>
</evidence>
<dbReference type="AlphaFoldDB" id="A0A6U0JL80"/>
<feature type="compositionally biased region" description="Low complexity" evidence="1">
    <location>
        <begin position="204"/>
        <end position="251"/>
    </location>
</feature>
<feature type="region of interest" description="Disordered" evidence="1">
    <location>
        <begin position="202"/>
        <end position="255"/>
    </location>
</feature>
<proteinExistence type="predicted"/>
<reference evidence="4" key="1">
    <citation type="submission" date="2021-01" db="EMBL/GenBank/DDBJ databases">
        <authorList>
            <person name="Corre E."/>
            <person name="Pelletier E."/>
            <person name="Niang G."/>
            <person name="Scheremetjew M."/>
            <person name="Finn R."/>
            <person name="Kale V."/>
            <person name="Holt S."/>
            <person name="Cochrane G."/>
            <person name="Meng A."/>
            <person name="Brown T."/>
            <person name="Cohen L."/>
        </authorList>
    </citation>
    <scope>NUCLEOTIDE SEQUENCE</scope>
    <source>
        <strain evidence="4">WS</strain>
    </source>
</reference>
<gene>
    <name evidence="3" type="ORF">PCOS0759_LOCUS901</name>
    <name evidence="4" type="ORF">PCOS0759_LOCUS902</name>
</gene>
<dbReference type="InterPro" id="IPR021773">
    <property type="entry name" value="TPC11"/>
</dbReference>
<feature type="domain" description="Trafficking protein particle complex subunit 11" evidence="2">
    <location>
        <begin position="363"/>
        <end position="668"/>
    </location>
</feature>